<gene>
    <name evidence="2" type="ORF">GCM10023338_08320</name>
</gene>
<proteinExistence type="predicted"/>
<keyword evidence="3" id="KW-1185">Reference proteome</keyword>
<dbReference type="EMBL" id="BAABKE010000002">
    <property type="protein sequence ID" value="GAA5097152.1"/>
    <property type="molecule type" value="Genomic_DNA"/>
</dbReference>
<reference evidence="3" key="1">
    <citation type="journal article" date="2019" name="Int. J. Syst. Evol. Microbiol.">
        <title>The Global Catalogue of Microorganisms (GCM) 10K type strain sequencing project: providing services to taxonomists for standard genome sequencing and annotation.</title>
        <authorList>
            <consortium name="The Broad Institute Genomics Platform"/>
            <consortium name="The Broad Institute Genome Sequencing Center for Infectious Disease"/>
            <person name="Wu L."/>
            <person name="Ma J."/>
        </authorList>
    </citation>
    <scope>NUCLEOTIDE SEQUENCE [LARGE SCALE GENOMIC DNA]</scope>
    <source>
        <strain evidence="3">JCM 18424</strain>
    </source>
</reference>
<dbReference type="Gene3D" id="3.40.50.150">
    <property type="entry name" value="Vaccinia Virus protein VP39"/>
    <property type="match status" value="1"/>
</dbReference>
<dbReference type="Proteomes" id="UP001500631">
    <property type="component" value="Unassembled WGS sequence"/>
</dbReference>
<protein>
    <submittedName>
        <fullName evidence="2">Methyltransferase domain-containing protein</fullName>
    </submittedName>
</protein>
<dbReference type="CDD" id="cd02440">
    <property type="entry name" value="AdoMet_MTases"/>
    <property type="match status" value="1"/>
</dbReference>
<evidence type="ECO:0000259" key="1">
    <source>
        <dbReference type="Pfam" id="PF13847"/>
    </source>
</evidence>
<dbReference type="Pfam" id="PF13847">
    <property type="entry name" value="Methyltransf_31"/>
    <property type="match status" value="1"/>
</dbReference>
<dbReference type="RefSeq" id="WP_077924935.1">
    <property type="nucleotide sequence ID" value="NZ_BAABKE010000002.1"/>
</dbReference>
<dbReference type="GO" id="GO:0032259">
    <property type="term" value="P:methylation"/>
    <property type="evidence" value="ECO:0007669"/>
    <property type="project" value="UniProtKB-KW"/>
</dbReference>
<dbReference type="InterPro" id="IPR025714">
    <property type="entry name" value="Methyltranfer_dom"/>
</dbReference>
<dbReference type="SUPFAM" id="SSF53335">
    <property type="entry name" value="S-adenosyl-L-methionine-dependent methyltransferases"/>
    <property type="match status" value="1"/>
</dbReference>
<accession>A0ABP9MIY5</accession>
<evidence type="ECO:0000313" key="3">
    <source>
        <dbReference type="Proteomes" id="UP001500631"/>
    </source>
</evidence>
<organism evidence="2 3">
    <name type="scientific">Wohlfahrtiimonas larvae</name>
    <dbReference type="NCBI Taxonomy" id="1157986"/>
    <lineage>
        <taxon>Bacteria</taxon>
        <taxon>Pseudomonadati</taxon>
        <taxon>Pseudomonadota</taxon>
        <taxon>Gammaproteobacteria</taxon>
        <taxon>Cardiobacteriales</taxon>
        <taxon>Ignatzschineriaceae</taxon>
        <taxon>Wohlfahrtiimonas</taxon>
    </lineage>
</organism>
<dbReference type="InterPro" id="IPR029063">
    <property type="entry name" value="SAM-dependent_MTases_sf"/>
</dbReference>
<keyword evidence="2" id="KW-0489">Methyltransferase</keyword>
<keyword evidence="2" id="KW-0808">Transferase</keyword>
<dbReference type="GO" id="GO:0008168">
    <property type="term" value="F:methyltransferase activity"/>
    <property type="evidence" value="ECO:0007669"/>
    <property type="project" value="UniProtKB-KW"/>
</dbReference>
<evidence type="ECO:0000313" key="2">
    <source>
        <dbReference type="EMBL" id="GAA5097152.1"/>
    </source>
</evidence>
<comment type="caution">
    <text evidence="2">The sequence shown here is derived from an EMBL/GenBank/DDBJ whole genome shotgun (WGS) entry which is preliminary data.</text>
</comment>
<sequence>MSNSKTIFDVDFAELYRNHVAQAIRQPKTSDDWDKKAHNMKSGGGCAGASYIQDFTSRMDLTNASTLLDVGCGGGTIGLALASGLEKVYELDYSPKMLEVVKERAAEQNIDNYECILKSWDDNWDDVPECDICVSSRSSMVNDIESALAKLNSKAKKAVYMTMTVDKDFISRDILRAIGRDDIGFPTYIYAMNLLYQQGYRVSVDFLETQNCSSKVLTLDEPSFIEAVQWSIGTLNEEEIDRLKHHYQKHQSKLYSAQPMQRAWAFIHWKTH</sequence>
<name>A0ABP9MIY5_9GAMM</name>
<feature type="domain" description="Methyltransferase" evidence="1">
    <location>
        <begin position="63"/>
        <end position="158"/>
    </location>
</feature>